<dbReference type="PRINTS" id="PR00039">
    <property type="entry name" value="HTHLYSR"/>
</dbReference>
<protein>
    <submittedName>
        <fullName evidence="6">LysR family transcriptional regulator</fullName>
    </submittedName>
</protein>
<proteinExistence type="inferred from homology"/>
<dbReference type="Pfam" id="PF00126">
    <property type="entry name" value="HTH_1"/>
    <property type="match status" value="1"/>
</dbReference>
<dbReference type="Gene3D" id="1.10.10.10">
    <property type="entry name" value="Winged helix-like DNA-binding domain superfamily/Winged helix DNA-binding domain"/>
    <property type="match status" value="1"/>
</dbReference>
<evidence type="ECO:0000259" key="5">
    <source>
        <dbReference type="PROSITE" id="PS50931"/>
    </source>
</evidence>
<dbReference type="Pfam" id="PF03466">
    <property type="entry name" value="LysR_substrate"/>
    <property type="match status" value="1"/>
</dbReference>
<dbReference type="EMBL" id="QQAV01000008">
    <property type="protein sequence ID" value="RDI22004.1"/>
    <property type="molecule type" value="Genomic_DNA"/>
</dbReference>
<comment type="similarity">
    <text evidence="1">Belongs to the LysR transcriptional regulatory family.</text>
</comment>
<dbReference type="InterPro" id="IPR036390">
    <property type="entry name" value="WH_DNA-bd_sf"/>
</dbReference>
<sequence>MPRINFDLQQLQAFVAVADRSGFRAAAEDLHLSPAALSRRVDRLEQLLGARLFERTTRDVRLTRVGESFLSRARLALDDLEAAVLGVHEIAARHAGRISIACVPTVATARMPQLIEGFSRRLPQVRVRLMDGGMDEVAAAVRTGEADLGLGFSGVTDPALNFEPLLEERYVLAVRRDHPLARKRSPSLAMFAGERWVAVARTSGNRRLIDAGLGSDQRPPPAWLEVGHVSALLAMVEAGLGIGLVPELALHPRHTTLKGLRLTDVPLTRRMGALTLAGATPSPLAQRFLAHLRSAWREIPQAAKAADAASG</sequence>
<accession>A0A370FD35</accession>
<dbReference type="AlphaFoldDB" id="A0A370FD35"/>
<dbReference type="PANTHER" id="PTHR30419:SF8">
    <property type="entry name" value="NITROGEN ASSIMILATION TRANSCRIPTIONAL ACTIVATOR-RELATED"/>
    <property type="match status" value="1"/>
</dbReference>
<evidence type="ECO:0000313" key="7">
    <source>
        <dbReference type="Proteomes" id="UP000255265"/>
    </source>
</evidence>
<comment type="caution">
    <text evidence="6">The sequence shown here is derived from an EMBL/GenBank/DDBJ whole genome shotgun (WGS) entry which is preliminary data.</text>
</comment>
<evidence type="ECO:0000256" key="3">
    <source>
        <dbReference type="ARBA" id="ARBA00023125"/>
    </source>
</evidence>
<dbReference type="CDD" id="cd08440">
    <property type="entry name" value="PBP2_LTTR_like_4"/>
    <property type="match status" value="1"/>
</dbReference>
<evidence type="ECO:0000256" key="4">
    <source>
        <dbReference type="ARBA" id="ARBA00023163"/>
    </source>
</evidence>
<keyword evidence="4" id="KW-0804">Transcription</keyword>
<dbReference type="PROSITE" id="PS50931">
    <property type="entry name" value="HTH_LYSR"/>
    <property type="match status" value="1"/>
</dbReference>
<dbReference type="GO" id="GO:0005829">
    <property type="term" value="C:cytosol"/>
    <property type="evidence" value="ECO:0007669"/>
    <property type="project" value="TreeGrafter"/>
</dbReference>
<organism evidence="6 7">
    <name type="scientific">Pseudacidovorax intermedius</name>
    <dbReference type="NCBI Taxonomy" id="433924"/>
    <lineage>
        <taxon>Bacteria</taxon>
        <taxon>Pseudomonadati</taxon>
        <taxon>Pseudomonadota</taxon>
        <taxon>Betaproteobacteria</taxon>
        <taxon>Burkholderiales</taxon>
        <taxon>Comamonadaceae</taxon>
        <taxon>Pseudacidovorax</taxon>
    </lineage>
</organism>
<dbReference type="InterPro" id="IPR005119">
    <property type="entry name" value="LysR_subst-bd"/>
</dbReference>
<reference evidence="6 7" key="1">
    <citation type="submission" date="2018-07" db="EMBL/GenBank/DDBJ databases">
        <title>Genomic Encyclopedia of Type Strains, Phase IV (KMG-IV): sequencing the most valuable type-strain genomes for metagenomic binning, comparative biology and taxonomic classification.</title>
        <authorList>
            <person name="Goeker M."/>
        </authorList>
    </citation>
    <scope>NUCLEOTIDE SEQUENCE [LARGE SCALE GENOMIC DNA]</scope>
    <source>
        <strain evidence="6 7">DSM 21352</strain>
    </source>
</reference>
<dbReference type="SUPFAM" id="SSF46785">
    <property type="entry name" value="Winged helix' DNA-binding domain"/>
    <property type="match status" value="1"/>
</dbReference>
<dbReference type="Proteomes" id="UP000255265">
    <property type="component" value="Unassembled WGS sequence"/>
</dbReference>
<dbReference type="InterPro" id="IPR000847">
    <property type="entry name" value="LysR_HTH_N"/>
</dbReference>
<name>A0A370FD35_9BURK</name>
<dbReference type="STRING" id="433924.NS331_20055"/>
<evidence type="ECO:0000256" key="1">
    <source>
        <dbReference type="ARBA" id="ARBA00009437"/>
    </source>
</evidence>
<dbReference type="GO" id="GO:0003700">
    <property type="term" value="F:DNA-binding transcription factor activity"/>
    <property type="evidence" value="ECO:0007669"/>
    <property type="project" value="InterPro"/>
</dbReference>
<dbReference type="InterPro" id="IPR050950">
    <property type="entry name" value="HTH-type_LysR_regulators"/>
</dbReference>
<evidence type="ECO:0000256" key="2">
    <source>
        <dbReference type="ARBA" id="ARBA00023015"/>
    </source>
</evidence>
<dbReference type="PANTHER" id="PTHR30419">
    <property type="entry name" value="HTH-TYPE TRANSCRIPTIONAL REGULATOR YBHD"/>
    <property type="match status" value="1"/>
</dbReference>
<dbReference type="OrthoDB" id="8675247at2"/>
<keyword evidence="3" id="KW-0238">DNA-binding</keyword>
<feature type="domain" description="HTH lysR-type" evidence="5">
    <location>
        <begin position="6"/>
        <end position="63"/>
    </location>
</feature>
<dbReference type="InterPro" id="IPR036388">
    <property type="entry name" value="WH-like_DNA-bd_sf"/>
</dbReference>
<keyword evidence="7" id="KW-1185">Reference proteome</keyword>
<dbReference type="SUPFAM" id="SSF53850">
    <property type="entry name" value="Periplasmic binding protein-like II"/>
    <property type="match status" value="1"/>
</dbReference>
<keyword evidence="2" id="KW-0805">Transcription regulation</keyword>
<dbReference type="Gene3D" id="3.40.190.290">
    <property type="match status" value="1"/>
</dbReference>
<gene>
    <name evidence="6" type="ORF">DFR41_108128</name>
</gene>
<dbReference type="FunFam" id="1.10.10.10:FF:000001">
    <property type="entry name" value="LysR family transcriptional regulator"/>
    <property type="match status" value="1"/>
</dbReference>
<dbReference type="RefSeq" id="WP_114803910.1">
    <property type="nucleotide sequence ID" value="NZ_QQAV01000008.1"/>
</dbReference>
<evidence type="ECO:0000313" key="6">
    <source>
        <dbReference type="EMBL" id="RDI22004.1"/>
    </source>
</evidence>
<dbReference type="GO" id="GO:0003677">
    <property type="term" value="F:DNA binding"/>
    <property type="evidence" value="ECO:0007669"/>
    <property type="project" value="UniProtKB-KW"/>
</dbReference>